<sequence length="626" mass="68753">MFESRLATHEPMGSRNASTVTFVMSENNDPPLLSPSMVLVGLLTLEWSIVTVLWVPVRVFAAPAVKPLYRISYMLIVASGVCYLASSAMTFAMTILLDPGWSSQFVIMSNCANGAYNLGSSALLYVLFSMLHQGVRFSLHHRNPPGLIWNRSLILSAVLLLFLLGSIPFIISLYANLSGHQGATLRDSASIMYIIYLCFRVFVQIYLLVLSWVARKGGMNTPFGLPTFYAPMLLVTSVIMAFAGAFLAEGPISITNIQRLDTTFRVFQGIPEFIALYALVGHSPVFRRAEVVEACCTASDVHSPPHFQTPLPRTFFDGAGLSCGYFTFLMLGYLASSFKLLERGSSWGGHNVSTLTYIISENNDPPILSSDGFAVGLAAVEWGVVWLIALHRSGLLSASGLCFAAYYVIEFALALLPEPGTDRSYVVMSNCGNQAYNVGLCLMLYIIFSSVLQQVRDSPTYTSPQRWCWEPFVVYSSVLSLFLLGSIPFVLSMYGTYHGDMSLADAVAITYIFFLLGRVVVQYYLLCLSSSVDTPQTPFSYSLVALPLFITSIIMAIIGAVLAKGSQSTRVSRRLDIAYRIFQALPEFFIYLSMLSLPRPGARRSSRAPAVDLAMNYVEAAAAQTK</sequence>
<feature type="transmembrane region" description="Helical" evidence="1">
    <location>
        <begin position="503"/>
        <end position="525"/>
    </location>
</feature>
<evidence type="ECO:0000313" key="3">
    <source>
        <dbReference type="Proteomes" id="UP000027265"/>
    </source>
</evidence>
<feature type="transmembrane region" description="Helical" evidence="1">
    <location>
        <begin position="395"/>
        <end position="415"/>
    </location>
</feature>
<accession>A0A067QB47</accession>
<dbReference type="EMBL" id="KL197709">
    <property type="protein sequence ID" value="KDQ64288.1"/>
    <property type="molecule type" value="Genomic_DNA"/>
</dbReference>
<keyword evidence="1" id="KW-1133">Transmembrane helix</keyword>
<protein>
    <submittedName>
        <fullName evidence="2">Uncharacterized protein</fullName>
    </submittedName>
</protein>
<keyword evidence="3" id="KW-1185">Reference proteome</keyword>
<feature type="transmembrane region" description="Helical" evidence="1">
    <location>
        <begin position="226"/>
        <end position="248"/>
    </location>
</feature>
<feature type="transmembrane region" description="Helical" evidence="1">
    <location>
        <begin position="472"/>
        <end position="491"/>
    </location>
</feature>
<evidence type="ECO:0000313" key="2">
    <source>
        <dbReference type="EMBL" id="KDQ64288.1"/>
    </source>
</evidence>
<dbReference type="InParanoid" id="A0A067QB47"/>
<dbReference type="HOGENOM" id="CLU_436818_0_0_1"/>
<feature type="transmembrane region" description="Helical" evidence="1">
    <location>
        <begin position="191"/>
        <end position="214"/>
    </location>
</feature>
<keyword evidence="1" id="KW-0472">Membrane</keyword>
<feature type="transmembrane region" description="Helical" evidence="1">
    <location>
        <begin position="577"/>
        <end position="597"/>
    </location>
</feature>
<gene>
    <name evidence="2" type="ORF">JAAARDRAFT_187630</name>
</gene>
<feature type="transmembrane region" description="Helical" evidence="1">
    <location>
        <begin position="545"/>
        <end position="565"/>
    </location>
</feature>
<evidence type="ECO:0000256" key="1">
    <source>
        <dbReference type="SAM" id="Phobius"/>
    </source>
</evidence>
<feature type="transmembrane region" description="Helical" evidence="1">
    <location>
        <begin position="153"/>
        <end position="171"/>
    </location>
</feature>
<organism evidence="2 3">
    <name type="scientific">Jaapia argillacea MUCL 33604</name>
    <dbReference type="NCBI Taxonomy" id="933084"/>
    <lineage>
        <taxon>Eukaryota</taxon>
        <taxon>Fungi</taxon>
        <taxon>Dikarya</taxon>
        <taxon>Basidiomycota</taxon>
        <taxon>Agaricomycotina</taxon>
        <taxon>Agaricomycetes</taxon>
        <taxon>Agaricomycetidae</taxon>
        <taxon>Jaapiales</taxon>
        <taxon>Jaapiaceae</taxon>
        <taxon>Jaapia</taxon>
    </lineage>
</organism>
<feature type="transmembrane region" description="Helical" evidence="1">
    <location>
        <begin position="435"/>
        <end position="452"/>
    </location>
</feature>
<proteinExistence type="predicted"/>
<dbReference type="Proteomes" id="UP000027265">
    <property type="component" value="Unassembled WGS sequence"/>
</dbReference>
<keyword evidence="1" id="KW-0812">Transmembrane</keyword>
<feature type="transmembrane region" description="Helical" evidence="1">
    <location>
        <begin position="37"/>
        <end position="61"/>
    </location>
</feature>
<feature type="transmembrane region" description="Helical" evidence="1">
    <location>
        <begin position="115"/>
        <end position="132"/>
    </location>
</feature>
<feature type="transmembrane region" description="Helical" evidence="1">
    <location>
        <begin position="315"/>
        <end position="335"/>
    </location>
</feature>
<dbReference type="AlphaFoldDB" id="A0A067QB47"/>
<feature type="transmembrane region" description="Helical" evidence="1">
    <location>
        <begin position="73"/>
        <end position="95"/>
    </location>
</feature>
<name>A0A067QB47_9AGAM</name>
<reference evidence="3" key="1">
    <citation type="journal article" date="2014" name="Proc. Natl. Acad. Sci. U.S.A.">
        <title>Extensive sampling of basidiomycete genomes demonstrates inadequacy of the white-rot/brown-rot paradigm for wood decay fungi.</title>
        <authorList>
            <person name="Riley R."/>
            <person name="Salamov A.A."/>
            <person name="Brown D.W."/>
            <person name="Nagy L.G."/>
            <person name="Floudas D."/>
            <person name="Held B.W."/>
            <person name="Levasseur A."/>
            <person name="Lombard V."/>
            <person name="Morin E."/>
            <person name="Otillar R."/>
            <person name="Lindquist E.A."/>
            <person name="Sun H."/>
            <person name="LaButti K.M."/>
            <person name="Schmutz J."/>
            <person name="Jabbour D."/>
            <person name="Luo H."/>
            <person name="Baker S.E."/>
            <person name="Pisabarro A.G."/>
            <person name="Walton J.D."/>
            <person name="Blanchette R.A."/>
            <person name="Henrissat B."/>
            <person name="Martin F."/>
            <person name="Cullen D."/>
            <person name="Hibbett D.S."/>
            <person name="Grigoriev I.V."/>
        </authorList>
    </citation>
    <scope>NUCLEOTIDE SEQUENCE [LARGE SCALE GENOMIC DNA]</scope>
    <source>
        <strain evidence="3">MUCL 33604</strain>
    </source>
</reference>